<dbReference type="Proteomes" id="UP000315295">
    <property type="component" value="Unassembled WGS sequence"/>
</dbReference>
<sequence length="411" mass="45150">MACSSHPPPSTDADKATSASISAVHPDIIQTHILTRLDGPTLASAACTSSELQALASHQLLWANICHSTWPSTAAPRVRQVISTFPAGPLSFFSDSFPLLANLEPSTATATSGIAPKHDQDRPCELISAVDIYHRGKLILSKVIETETVTGWFRCSPFRIDLLEPKDVVPTQIKYPEGQEADTCRDLGDQLTLSWIMIDPTGRRAMNLSSHAPVSVQRHWLSGEVHARFSLILPGEKATASEHVQCGILVTCGGSEGGEMQIREVSLQVEDMDGMHLNGKEGLVILERALEGRKGRKGRRRVAEGRKRYEEYLERKKERKERKLRTEGTLDTLCVAFGSTMAKKAGGKRVVNSRGKPFTTMEQEEKEGGKSLSSLLCFVFLRGYGATLQLLFSQGNPLTHTKITGFKLIYL</sequence>
<comment type="caution">
    <text evidence="2">The sequence shown here is derived from an EMBL/GenBank/DDBJ whole genome shotgun (WGS) entry which is preliminary data.</text>
</comment>
<dbReference type="EMBL" id="VIEB01000546">
    <property type="protein sequence ID" value="TQD87159.1"/>
    <property type="molecule type" value="Genomic_DNA"/>
</dbReference>
<dbReference type="AlphaFoldDB" id="A0A540LLF8"/>
<accession>A0A540LLF8</accession>
<reference evidence="2 3" key="1">
    <citation type="journal article" date="2019" name="G3 (Bethesda)">
        <title>Sequencing of a Wild Apple (Malus baccata) Genome Unravels the Differences Between Cultivated and Wild Apple Species Regarding Disease Resistance and Cold Tolerance.</title>
        <authorList>
            <person name="Chen X."/>
        </authorList>
    </citation>
    <scope>NUCLEOTIDE SEQUENCE [LARGE SCALE GENOMIC DNA]</scope>
    <source>
        <strain evidence="3">cv. Shandingzi</strain>
        <tissue evidence="2">Leaves</tissue>
    </source>
</reference>
<protein>
    <recommendedName>
        <fullName evidence="1">F-box domain-containing protein</fullName>
    </recommendedName>
</protein>
<dbReference type="InterPro" id="IPR001810">
    <property type="entry name" value="F-box_dom"/>
</dbReference>
<dbReference type="PANTHER" id="PTHR33736:SF13">
    <property type="entry name" value="OS11G0155100 PROTEIN"/>
    <property type="match status" value="1"/>
</dbReference>
<evidence type="ECO:0000259" key="1">
    <source>
        <dbReference type="Pfam" id="PF12937"/>
    </source>
</evidence>
<keyword evidence="3" id="KW-1185">Reference proteome</keyword>
<feature type="domain" description="F-box" evidence="1">
    <location>
        <begin position="26"/>
        <end position="67"/>
    </location>
</feature>
<dbReference type="Gene3D" id="1.20.1280.50">
    <property type="match status" value="1"/>
</dbReference>
<dbReference type="SUPFAM" id="SSF81383">
    <property type="entry name" value="F-box domain"/>
    <property type="match status" value="1"/>
</dbReference>
<name>A0A540LLF8_MALBA</name>
<dbReference type="Pfam" id="PF12937">
    <property type="entry name" value="F-box-like"/>
    <property type="match status" value="1"/>
</dbReference>
<dbReference type="InterPro" id="IPR045283">
    <property type="entry name" value="AT3G44326-like"/>
</dbReference>
<dbReference type="PANTHER" id="PTHR33736">
    <property type="entry name" value="F-BOX PROTEIN-RELATED"/>
    <property type="match status" value="1"/>
</dbReference>
<gene>
    <name evidence="2" type="ORF">C1H46_027299</name>
</gene>
<proteinExistence type="predicted"/>
<evidence type="ECO:0000313" key="3">
    <source>
        <dbReference type="Proteomes" id="UP000315295"/>
    </source>
</evidence>
<dbReference type="InterPro" id="IPR036047">
    <property type="entry name" value="F-box-like_dom_sf"/>
</dbReference>
<organism evidence="2 3">
    <name type="scientific">Malus baccata</name>
    <name type="common">Siberian crab apple</name>
    <name type="synonym">Pyrus baccata</name>
    <dbReference type="NCBI Taxonomy" id="106549"/>
    <lineage>
        <taxon>Eukaryota</taxon>
        <taxon>Viridiplantae</taxon>
        <taxon>Streptophyta</taxon>
        <taxon>Embryophyta</taxon>
        <taxon>Tracheophyta</taxon>
        <taxon>Spermatophyta</taxon>
        <taxon>Magnoliopsida</taxon>
        <taxon>eudicotyledons</taxon>
        <taxon>Gunneridae</taxon>
        <taxon>Pentapetalae</taxon>
        <taxon>rosids</taxon>
        <taxon>fabids</taxon>
        <taxon>Rosales</taxon>
        <taxon>Rosaceae</taxon>
        <taxon>Amygdaloideae</taxon>
        <taxon>Maleae</taxon>
        <taxon>Malus</taxon>
    </lineage>
</organism>
<evidence type="ECO:0000313" key="2">
    <source>
        <dbReference type="EMBL" id="TQD87159.1"/>
    </source>
</evidence>
<dbReference type="STRING" id="106549.A0A540LLF8"/>